<evidence type="ECO:0000259" key="3">
    <source>
        <dbReference type="PROSITE" id="PS51755"/>
    </source>
</evidence>
<dbReference type="PANTHER" id="PTHR47691">
    <property type="entry name" value="REGULATOR-RELATED"/>
    <property type="match status" value="1"/>
</dbReference>
<evidence type="ECO:0000313" key="4">
    <source>
        <dbReference type="EMBL" id="AKA24020.1"/>
    </source>
</evidence>
<dbReference type="GO" id="GO:0003677">
    <property type="term" value="F:DNA binding"/>
    <property type="evidence" value="ECO:0007669"/>
    <property type="project" value="UniProtKB-UniRule"/>
</dbReference>
<organism evidence="4 5">
    <name type="scientific">Pseudomonas chlororaphis</name>
    <dbReference type="NCBI Taxonomy" id="587753"/>
    <lineage>
        <taxon>Bacteria</taxon>
        <taxon>Pseudomonadati</taxon>
        <taxon>Pseudomonadota</taxon>
        <taxon>Gammaproteobacteria</taxon>
        <taxon>Pseudomonadales</taxon>
        <taxon>Pseudomonadaceae</taxon>
        <taxon>Pseudomonas</taxon>
    </lineage>
</organism>
<evidence type="ECO:0000256" key="2">
    <source>
        <dbReference type="PROSITE-ProRule" id="PRU01091"/>
    </source>
</evidence>
<name>A0A0D5XYY4_9PSED</name>
<dbReference type="Pfam" id="PF25872">
    <property type="entry name" value="HTH_77"/>
    <property type="match status" value="1"/>
</dbReference>
<dbReference type="PRINTS" id="PR00364">
    <property type="entry name" value="DISEASERSIST"/>
</dbReference>
<dbReference type="SMART" id="SM00862">
    <property type="entry name" value="Trans_reg_C"/>
    <property type="match status" value="1"/>
</dbReference>
<dbReference type="GO" id="GO:0000160">
    <property type="term" value="P:phosphorelay signal transduction system"/>
    <property type="evidence" value="ECO:0007669"/>
    <property type="project" value="InterPro"/>
</dbReference>
<evidence type="ECO:0000256" key="1">
    <source>
        <dbReference type="ARBA" id="ARBA00023125"/>
    </source>
</evidence>
<dbReference type="Pfam" id="PF00486">
    <property type="entry name" value="Trans_reg_C"/>
    <property type="match status" value="1"/>
</dbReference>
<dbReference type="InterPro" id="IPR036388">
    <property type="entry name" value="WH-like_DNA-bd_sf"/>
</dbReference>
<dbReference type="Gene3D" id="1.10.10.10">
    <property type="entry name" value="Winged helix-like DNA-binding domain superfamily/Winged helix DNA-binding domain"/>
    <property type="match status" value="1"/>
</dbReference>
<dbReference type="PATRIC" id="fig|587753.10.peg.2561"/>
<dbReference type="KEGG" id="pcz:PCL1606_25660"/>
<gene>
    <name evidence="4" type="ORF">PCL1606_25660</name>
</gene>
<dbReference type="Proteomes" id="UP000032748">
    <property type="component" value="Chromosome"/>
</dbReference>
<accession>A0A0D5XYY4</accession>
<evidence type="ECO:0000313" key="5">
    <source>
        <dbReference type="Proteomes" id="UP000032748"/>
    </source>
</evidence>
<feature type="domain" description="OmpR/PhoB-type" evidence="3">
    <location>
        <begin position="4"/>
        <end position="102"/>
    </location>
</feature>
<dbReference type="InterPro" id="IPR001867">
    <property type="entry name" value="OmpR/PhoB-type_DNA-bd"/>
</dbReference>
<protein>
    <submittedName>
        <fullName evidence="4">Transcriptional regulator</fullName>
    </submittedName>
</protein>
<proteinExistence type="predicted"/>
<dbReference type="AlphaFoldDB" id="A0A0D5XYY4"/>
<feature type="DNA-binding region" description="OmpR/PhoB-type" evidence="2">
    <location>
        <begin position="4"/>
        <end position="102"/>
    </location>
</feature>
<dbReference type="InterPro" id="IPR058852">
    <property type="entry name" value="HTH_77"/>
</dbReference>
<dbReference type="Gene3D" id="3.40.50.300">
    <property type="entry name" value="P-loop containing nucleotide triphosphate hydrolases"/>
    <property type="match status" value="1"/>
</dbReference>
<dbReference type="InterPro" id="IPR016032">
    <property type="entry name" value="Sig_transdc_resp-reg_C-effctor"/>
</dbReference>
<dbReference type="InterPro" id="IPR027417">
    <property type="entry name" value="P-loop_NTPase"/>
</dbReference>
<dbReference type="SUPFAM" id="SSF46894">
    <property type="entry name" value="C-terminal effector domain of the bipartite response regulators"/>
    <property type="match status" value="1"/>
</dbReference>
<keyword evidence="1 2" id="KW-0238">DNA-binding</keyword>
<dbReference type="SUPFAM" id="SSF52540">
    <property type="entry name" value="P-loop containing nucleoside triphosphate hydrolases"/>
    <property type="match status" value="1"/>
</dbReference>
<dbReference type="EMBL" id="CP011110">
    <property type="protein sequence ID" value="AKA24020.1"/>
    <property type="molecule type" value="Genomic_DNA"/>
</dbReference>
<dbReference type="PANTHER" id="PTHR47691:SF3">
    <property type="entry name" value="HTH-TYPE TRANSCRIPTIONAL REGULATOR RV0890C-RELATED"/>
    <property type="match status" value="1"/>
</dbReference>
<dbReference type="GO" id="GO:0006355">
    <property type="term" value="P:regulation of DNA-templated transcription"/>
    <property type="evidence" value="ECO:0007669"/>
    <property type="project" value="InterPro"/>
</dbReference>
<dbReference type="CDD" id="cd00383">
    <property type="entry name" value="trans_reg_C"/>
    <property type="match status" value="1"/>
</dbReference>
<sequence>MNSDEVLRFGPYVFHPRRRLVLEGDRPLGVGGRALEILRVLLERAGEVLGKEELIARVWPHSVVEEINLRVHIAALRRALGDGRDGQRYIVTLAQRGYCFTAPVRREPLGVAQPLDALPQVRHNLPARLTPVVGRDALVASLVGQLPVRRWLTLVGPAGIGKSTVALRVAEHLLPHYRDGVWRVDLAALDDPAQVAAQVARVLRLEAGLDALAARHLLLVLDNGEHLLDACRVLVEQWLALAPQLSILVTSREPLGLPGETLHVLPALSVPPAAELYSVAEVMGHSAVQLFVSRARACQQGFVLREQDLHAVCDICRRLDGLPLAIELAAAQIDALALVGLQAQLDNCFQLLTQGRRTAVARHQTLKSALDWSYRDLDPLERSVLQGLAVFKVAFTLEAAIGVISCAVLLPELVAQALQRLVEKSLLAVVRSDGPARYRLLNTTRTYAREKLEQGGLLRMFEVRQARYISISHAYRVSDGQRALQFIKQ</sequence>
<dbReference type="PROSITE" id="PS51755">
    <property type="entry name" value="OMPR_PHOB"/>
    <property type="match status" value="1"/>
</dbReference>
<reference evidence="4 5" key="1">
    <citation type="journal article" date="2015" name="Mol. Plant Microbe Interact.">
        <title>Comparative Genomic Analysis of Pseudomonas chlororaphis PCL1606 Reveals New Insight into Antifungal Compounds Involved in Biocontrol.</title>
        <authorList>
            <person name="Calderon C.E."/>
            <person name="Ramos C."/>
            <person name="de Vicente A."/>
            <person name="Cazorla F.M."/>
        </authorList>
    </citation>
    <scope>NUCLEOTIDE SEQUENCE [LARGE SCALE GENOMIC DNA]</scope>
    <source>
        <strain evidence="4 5">PCL1606</strain>
    </source>
</reference>